<feature type="binding site" evidence="3">
    <location>
        <begin position="54"/>
        <end position="55"/>
    </location>
    <ligand>
        <name>phosphate</name>
        <dbReference type="ChEBI" id="CHEBI:43474"/>
    </ligand>
</feature>
<accession>A0A7U6GI83</accession>
<dbReference type="PANTHER" id="PTHR42679:SF2">
    <property type="entry name" value="S-METHYL-5'-THIOADENOSINE PHOSPHORYLASE"/>
    <property type="match status" value="1"/>
</dbReference>
<comment type="miscellaneous">
    <text evidence="3">Although this enzyme belongs to the family of MTA phosphorylases based on sequence homology, it has been shown that conserved amino acid substitutions in the substrate binding pocket convert the substrate specificity of this enzyme from 6-aminopurines to 6-oxopurines.</text>
</comment>
<comment type="subunit">
    <text evidence="3">Homotrimer.</text>
</comment>
<comment type="similarity">
    <text evidence="3">Belongs to the PNP/MTAP phosphorylase family. MTAP subfamily.</text>
</comment>
<feature type="binding site" evidence="3">
    <location>
        <position position="12"/>
    </location>
    <ligand>
        <name>phosphate</name>
        <dbReference type="ChEBI" id="CHEBI:43474"/>
    </ligand>
</feature>
<comment type="catalytic activity">
    <reaction evidence="3">
        <text>S-methyl-5'-thioinosine + phosphate = 5-(methylsulfanyl)-alpha-D-ribose 1-phosphate + hypoxanthine</text>
        <dbReference type="Rhea" id="RHEA:30643"/>
        <dbReference type="ChEBI" id="CHEBI:17368"/>
        <dbReference type="ChEBI" id="CHEBI:43474"/>
        <dbReference type="ChEBI" id="CHEBI:48595"/>
        <dbReference type="ChEBI" id="CHEBI:58533"/>
        <dbReference type="EC" id="2.4.2.44"/>
    </reaction>
</comment>
<dbReference type="UniPathway" id="UPA00606"/>
<dbReference type="Pfam" id="PF01048">
    <property type="entry name" value="PNP_UDP_1"/>
    <property type="match status" value="1"/>
</dbReference>
<dbReference type="OrthoDB" id="1523230at2"/>
<dbReference type="GO" id="GO:0006166">
    <property type="term" value="P:purine ribonucleoside salvage"/>
    <property type="evidence" value="ECO:0007669"/>
    <property type="project" value="UniProtKB-UniRule"/>
</dbReference>
<keyword evidence="6" id="KW-1185">Reference proteome</keyword>
<evidence type="ECO:0000256" key="2">
    <source>
        <dbReference type="ARBA" id="ARBA00022679"/>
    </source>
</evidence>
<evidence type="ECO:0000313" key="5">
    <source>
        <dbReference type="EMBL" id="BAO44068.1"/>
    </source>
</evidence>
<organism evidence="5 6">
    <name type="scientific">Thiolapillus brandeum</name>
    <dbReference type="NCBI Taxonomy" id="1076588"/>
    <lineage>
        <taxon>Bacteria</taxon>
        <taxon>Pseudomonadati</taxon>
        <taxon>Pseudomonadota</taxon>
        <taxon>Gammaproteobacteria</taxon>
        <taxon>Chromatiales</taxon>
        <taxon>Sedimenticolaceae</taxon>
        <taxon>Thiolapillus</taxon>
    </lineage>
</organism>
<dbReference type="KEGG" id="tbn:TBH_C1140"/>
<dbReference type="InterPro" id="IPR000845">
    <property type="entry name" value="Nucleoside_phosphorylase_d"/>
</dbReference>
<reference evidence="5 6" key="1">
    <citation type="journal article" date="2014" name="PLoS ONE">
        <title>Physiological and genomic features of a novel sulfur-oxidizing gammaproteobacterium belonging to a previously uncultivated symbiotic lineage isolated from a hydrothermal vent.</title>
        <authorList>
            <person name="Nunoura T."/>
            <person name="Takaki Y."/>
            <person name="Kazama H."/>
            <person name="Kakuta J."/>
            <person name="Shimamura S."/>
            <person name="Makita H."/>
            <person name="Hirai M."/>
            <person name="Miyazaki M."/>
            <person name="Takai K."/>
        </authorList>
    </citation>
    <scope>NUCLEOTIDE SEQUENCE [LARGE SCALE GENOMIC DNA]</scope>
    <source>
        <strain evidence="5 6">Hiromi1</strain>
    </source>
</reference>
<proteinExistence type="inferred from homology"/>
<dbReference type="EC" id="2.4.2.44" evidence="3"/>
<dbReference type="NCBIfam" id="NF006599">
    <property type="entry name" value="PRK09136.1"/>
    <property type="match status" value="1"/>
</dbReference>
<keyword evidence="2 3" id="KW-0808">Transferase</keyword>
<evidence type="ECO:0000259" key="4">
    <source>
        <dbReference type="Pfam" id="PF01048"/>
    </source>
</evidence>
<evidence type="ECO:0000256" key="3">
    <source>
        <dbReference type="HAMAP-Rule" id="MF_01963"/>
    </source>
</evidence>
<feature type="binding site" evidence="3">
    <location>
        <position position="185"/>
    </location>
    <ligand>
        <name>substrate</name>
    </ligand>
</feature>
<sequence>MNTERTAIVGGSGLTWLDTLKVEQQKIVVTPYGDPSAPLTFGQFGELPVVFLPRHGAGHTIPPHKVNYRANIWALKQVGVKRIISVASVGGITMEPGILCIPDQIIDYTWGREHTYVEPGQSPVKHVDFTEPYCEDLRQALIEAGMNASVRLKKDGCYGATQGPRLETSAEVQRMHRDGCDLVGMTGMPEAALARELDLCFAHLTLVVNWAAGLGKGPITMQDIQSHLEQSIEAVKLLITHMEPC</sequence>
<gene>
    <name evidence="5" type="ORF">TBH_C1140</name>
</gene>
<comment type="function">
    <text evidence="3">Catalyzes the reversible phosphorylation of S-methyl-5'-thioinosine (MTI) to hypoxanthine and 5-methylthioribose-1-phosphate. Involved in the breakdown of S-methyl-5'-thioadenosine (MTA), a major by-product of polyamine biosynthesis. Catabolism of (MTA) occurs via deamination to MTI and phosphorolysis to hypoxanthine.</text>
</comment>
<evidence type="ECO:0000313" key="6">
    <source>
        <dbReference type="Proteomes" id="UP000031631"/>
    </source>
</evidence>
<dbReference type="AlphaFoldDB" id="A0A7U6GI83"/>
<dbReference type="GO" id="GO:0005829">
    <property type="term" value="C:cytosol"/>
    <property type="evidence" value="ECO:0007669"/>
    <property type="project" value="TreeGrafter"/>
</dbReference>
<dbReference type="GO" id="GO:0017061">
    <property type="term" value="F:S-methyl-5-thioadenosine phosphorylase activity"/>
    <property type="evidence" value="ECO:0007669"/>
    <property type="project" value="InterPro"/>
</dbReference>
<dbReference type="RefSeq" id="WP_041066502.1">
    <property type="nucleotide sequence ID" value="NZ_AP012273.1"/>
</dbReference>
<dbReference type="Gene3D" id="3.40.50.1580">
    <property type="entry name" value="Nucleoside phosphorylase domain"/>
    <property type="match status" value="1"/>
</dbReference>
<evidence type="ECO:0000256" key="1">
    <source>
        <dbReference type="ARBA" id="ARBA00022676"/>
    </source>
</evidence>
<keyword evidence="1 3" id="KW-0328">Glycosyltransferase</keyword>
<dbReference type="PANTHER" id="PTHR42679">
    <property type="entry name" value="S-METHYL-5'-THIOADENOSINE PHOSPHORYLASE"/>
    <property type="match status" value="1"/>
</dbReference>
<dbReference type="CDD" id="cd09010">
    <property type="entry name" value="MTAP_SsMTAPII_like_MTIP"/>
    <property type="match status" value="1"/>
</dbReference>
<name>A0A7U6GI83_9GAMM</name>
<dbReference type="HAMAP" id="MF_01963">
    <property type="entry name" value="MTAP"/>
    <property type="match status" value="1"/>
</dbReference>
<feature type="site" description="Important for substrate specificity" evidence="3">
    <location>
        <position position="167"/>
    </location>
</feature>
<dbReference type="InterPro" id="IPR035994">
    <property type="entry name" value="Nucleoside_phosphorylase_sf"/>
</dbReference>
<comment type="pathway">
    <text evidence="3">Purine metabolism; purine nucleoside salvage.</text>
</comment>
<dbReference type="EMBL" id="AP012273">
    <property type="protein sequence ID" value="BAO44068.1"/>
    <property type="molecule type" value="Genomic_DNA"/>
</dbReference>
<dbReference type="SUPFAM" id="SSF53167">
    <property type="entry name" value="Purine and uridine phosphorylases"/>
    <property type="match status" value="1"/>
</dbReference>
<protein>
    <recommendedName>
        <fullName evidence="3">Probable S-methyl-5'-thioinosine phosphorylase</fullName>
        <ecNumber evidence="3">2.4.2.44</ecNumber>
    </recommendedName>
    <alternativeName>
        <fullName evidence="3">5'-methylthioinosine phosphorylase</fullName>
        <shortName evidence="3">MTI phosphorylase</shortName>
        <shortName evidence="3">MTIP</shortName>
    </alternativeName>
</protein>
<feature type="binding site" evidence="3">
    <location>
        <begin position="209"/>
        <end position="211"/>
    </location>
    <ligand>
        <name>substrate</name>
    </ligand>
</feature>
<keyword evidence="3" id="KW-0660">Purine salvage</keyword>
<comment type="caution">
    <text evidence="3">Lacks conserved residue(s) required for the propagation of feature annotation.</text>
</comment>
<feature type="binding site" evidence="3">
    <location>
        <position position="186"/>
    </location>
    <ligand>
        <name>phosphate</name>
        <dbReference type="ChEBI" id="CHEBI:43474"/>
    </ligand>
</feature>
<feature type="domain" description="Nucleoside phosphorylase" evidence="4">
    <location>
        <begin position="6"/>
        <end position="240"/>
    </location>
</feature>
<feature type="site" description="Important for substrate specificity" evidence="3">
    <location>
        <position position="221"/>
    </location>
</feature>
<dbReference type="InterPro" id="IPR010044">
    <property type="entry name" value="MTAP"/>
</dbReference>
<dbReference type="GO" id="GO:0019509">
    <property type="term" value="P:L-methionine salvage from methylthioadenosine"/>
    <property type="evidence" value="ECO:0007669"/>
    <property type="project" value="TreeGrafter"/>
</dbReference>
<dbReference type="Proteomes" id="UP000031631">
    <property type="component" value="Chromosome"/>
</dbReference>